<dbReference type="EMBL" id="BMAW01132851">
    <property type="protein sequence ID" value="GFU45645.1"/>
    <property type="molecule type" value="Genomic_DNA"/>
</dbReference>
<reference evidence="1" key="1">
    <citation type="submission" date="2020-08" db="EMBL/GenBank/DDBJ databases">
        <title>Multicomponent nature underlies the extraordinary mechanical properties of spider dragline silk.</title>
        <authorList>
            <person name="Kono N."/>
            <person name="Nakamura H."/>
            <person name="Mori M."/>
            <person name="Yoshida Y."/>
            <person name="Ohtoshi R."/>
            <person name="Malay A.D."/>
            <person name="Moran D.A.P."/>
            <person name="Tomita M."/>
            <person name="Numata K."/>
            <person name="Arakawa K."/>
        </authorList>
    </citation>
    <scope>NUCLEOTIDE SEQUENCE</scope>
</reference>
<proteinExistence type="predicted"/>
<sequence length="86" mass="9634">MQSLQRIFQNYSRTKFLSSIEKCPPGKFSFPSCGISSKPFGDYFSERKLAQFSFKITNAVISPIDLSPSEESIPESFSEPIYLPAG</sequence>
<accession>A0A8X6QU96</accession>
<dbReference type="AlphaFoldDB" id="A0A8X6QU96"/>
<protein>
    <submittedName>
        <fullName evidence="1">Uncharacterized protein</fullName>
    </submittedName>
</protein>
<gene>
    <name evidence="1" type="primary">AVEN_80710_1</name>
    <name evidence="1" type="ORF">NPIL_34221</name>
</gene>
<comment type="caution">
    <text evidence="1">The sequence shown here is derived from an EMBL/GenBank/DDBJ whole genome shotgun (WGS) entry which is preliminary data.</text>
</comment>
<evidence type="ECO:0000313" key="2">
    <source>
        <dbReference type="Proteomes" id="UP000887013"/>
    </source>
</evidence>
<dbReference type="OrthoDB" id="10587176at2759"/>
<keyword evidence="2" id="KW-1185">Reference proteome</keyword>
<evidence type="ECO:0000313" key="1">
    <source>
        <dbReference type="EMBL" id="GFU45645.1"/>
    </source>
</evidence>
<name>A0A8X6QU96_NEPPI</name>
<dbReference type="Proteomes" id="UP000887013">
    <property type="component" value="Unassembled WGS sequence"/>
</dbReference>
<organism evidence="1 2">
    <name type="scientific">Nephila pilipes</name>
    <name type="common">Giant wood spider</name>
    <name type="synonym">Nephila maculata</name>
    <dbReference type="NCBI Taxonomy" id="299642"/>
    <lineage>
        <taxon>Eukaryota</taxon>
        <taxon>Metazoa</taxon>
        <taxon>Ecdysozoa</taxon>
        <taxon>Arthropoda</taxon>
        <taxon>Chelicerata</taxon>
        <taxon>Arachnida</taxon>
        <taxon>Araneae</taxon>
        <taxon>Araneomorphae</taxon>
        <taxon>Entelegynae</taxon>
        <taxon>Araneoidea</taxon>
        <taxon>Nephilidae</taxon>
        <taxon>Nephila</taxon>
    </lineage>
</organism>